<accession>A0A7Z0QIW3</accession>
<evidence type="ECO:0000256" key="4">
    <source>
        <dbReference type="ARBA" id="ARBA00023237"/>
    </source>
</evidence>
<comment type="similarity">
    <text evidence="5">Belongs to the Omp25/RopB family.</text>
</comment>
<dbReference type="EMBL" id="CP088280">
    <property type="protein sequence ID" value="UGX99114.1"/>
    <property type="molecule type" value="Genomic_DNA"/>
</dbReference>
<dbReference type="RefSeq" id="WP_166353170.1">
    <property type="nucleotide sequence ID" value="NZ_CP088280.1"/>
</dbReference>
<dbReference type="Pfam" id="PF13505">
    <property type="entry name" value="OMP_b-brl"/>
    <property type="match status" value="1"/>
</dbReference>
<dbReference type="GO" id="GO:0009279">
    <property type="term" value="C:cell outer membrane"/>
    <property type="evidence" value="ECO:0007669"/>
    <property type="project" value="UniProtKB-SubCell"/>
</dbReference>
<feature type="region of interest" description="Disordered" evidence="6">
    <location>
        <begin position="252"/>
        <end position="310"/>
    </location>
</feature>
<protein>
    <submittedName>
        <fullName evidence="8">Porin family protein</fullName>
    </submittedName>
</protein>
<dbReference type="EMBL" id="JACBFH010000001">
    <property type="protein sequence ID" value="NYY95305.1"/>
    <property type="molecule type" value="Genomic_DNA"/>
</dbReference>
<dbReference type="PANTHER" id="PTHR34001:SF3">
    <property type="entry name" value="BLL7405 PROTEIN"/>
    <property type="match status" value="1"/>
</dbReference>
<dbReference type="InterPro" id="IPR011250">
    <property type="entry name" value="OMP/PagP_B-barrel"/>
</dbReference>
<feature type="domain" description="Outer membrane protein beta-barrel" evidence="7">
    <location>
        <begin position="65"/>
        <end position="246"/>
    </location>
</feature>
<reference evidence="9 10" key="3">
    <citation type="journal article" date="2022" name="Int. J. Syst. Evol. Microbiol.">
        <title>Strains of Bradyrhizobium barranii sp. nov. associated with legumes native to Canada are symbionts of soybeans and belong to different subspecies (subsp. barranii subsp. nov. and subsp. apii subsp. nov.) and symbiovars (sv. glycinearum and sv. septentrionale).</title>
        <authorList>
            <person name="Bromfield E.S.P."/>
            <person name="Cloutier S."/>
            <person name="Wasai-Hara S."/>
            <person name="Minamisawa K."/>
        </authorList>
    </citation>
    <scope>NUCLEOTIDE SEQUENCE [LARGE SCALE GENOMIC DNA]</scope>
    <source>
        <strain evidence="9 10">323S2</strain>
    </source>
</reference>
<dbReference type="AlphaFoldDB" id="A0A7Z0QIW3"/>
<gene>
    <name evidence="9" type="ORF">G6321_00023195</name>
    <name evidence="8" type="ORF">G6321_44995</name>
</gene>
<evidence type="ECO:0000256" key="1">
    <source>
        <dbReference type="ARBA" id="ARBA00004442"/>
    </source>
</evidence>
<evidence type="ECO:0000256" key="5">
    <source>
        <dbReference type="ARBA" id="ARBA00038306"/>
    </source>
</evidence>
<dbReference type="SUPFAM" id="SSF56925">
    <property type="entry name" value="OMPA-like"/>
    <property type="match status" value="1"/>
</dbReference>
<keyword evidence="4" id="KW-0998">Cell outer membrane</keyword>
<dbReference type="PANTHER" id="PTHR34001">
    <property type="entry name" value="BLL7405 PROTEIN"/>
    <property type="match status" value="1"/>
</dbReference>
<evidence type="ECO:0000256" key="3">
    <source>
        <dbReference type="ARBA" id="ARBA00023136"/>
    </source>
</evidence>
<evidence type="ECO:0000259" key="7">
    <source>
        <dbReference type="Pfam" id="PF13505"/>
    </source>
</evidence>
<comment type="subcellular location">
    <subcellularLocation>
        <location evidence="1">Cell outer membrane</location>
    </subcellularLocation>
</comment>
<proteinExistence type="inferred from homology"/>
<evidence type="ECO:0000313" key="8">
    <source>
        <dbReference type="EMBL" id="NYY95305.1"/>
    </source>
</evidence>
<dbReference type="InterPro" id="IPR027385">
    <property type="entry name" value="Beta-barrel_OMP"/>
</dbReference>
<dbReference type="InterPro" id="IPR051692">
    <property type="entry name" value="OMP-like"/>
</dbReference>
<keyword evidence="3" id="KW-0472">Membrane</keyword>
<reference evidence="9 10" key="1">
    <citation type="journal article" date="2017" name="Syst. Appl. Microbiol.">
        <title>Soybeans inoculated with root zone soils of Canadian native legumes harbour diverse and novel Bradyrhizobium spp. that possess agricultural potential.</title>
        <authorList>
            <person name="Bromfield E.S.P."/>
            <person name="Cloutier S."/>
            <person name="Tambong J.T."/>
            <person name="Tran Thi T.V."/>
        </authorList>
    </citation>
    <scope>NUCLEOTIDE SEQUENCE [LARGE SCALE GENOMIC DNA]</scope>
    <source>
        <strain evidence="9 10">323S2</strain>
    </source>
</reference>
<name>A0A7Z0QIW3_9BRAD</name>
<reference evidence="8" key="2">
    <citation type="submission" date="2020-06" db="EMBL/GenBank/DDBJ databases">
        <title>Whole Genome Sequence of Bradyrhizobium sp. Strain 323S2.</title>
        <authorList>
            <person name="Bromfield E.S.P."/>
        </authorList>
    </citation>
    <scope>NUCLEOTIDE SEQUENCE [LARGE SCALE GENOMIC DNA]</scope>
    <source>
        <strain evidence="8">323S2</strain>
    </source>
</reference>
<evidence type="ECO:0000313" key="10">
    <source>
        <dbReference type="Proteomes" id="UP000564836"/>
    </source>
</evidence>
<organism evidence="8">
    <name type="scientific">Bradyrhizobium barranii subsp. barranii</name>
    <dbReference type="NCBI Taxonomy" id="2823807"/>
    <lineage>
        <taxon>Bacteria</taxon>
        <taxon>Pseudomonadati</taxon>
        <taxon>Pseudomonadota</taxon>
        <taxon>Alphaproteobacteria</taxon>
        <taxon>Hyphomicrobiales</taxon>
        <taxon>Nitrobacteraceae</taxon>
        <taxon>Bradyrhizobium</taxon>
        <taxon>Bradyrhizobium barranii</taxon>
    </lineage>
</organism>
<evidence type="ECO:0000256" key="2">
    <source>
        <dbReference type="ARBA" id="ARBA00022729"/>
    </source>
</evidence>
<dbReference type="Gene3D" id="2.40.160.20">
    <property type="match status" value="1"/>
</dbReference>
<keyword evidence="2" id="KW-0732">Signal</keyword>
<dbReference type="Proteomes" id="UP000564836">
    <property type="component" value="Chromosome"/>
</dbReference>
<evidence type="ECO:0000256" key="6">
    <source>
        <dbReference type="SAM" id="MobiDB-lite"/>
    </source>
</evidence>
<feature type="compositionally biased region" description="Polar residues" evidence="6">
    <location>
        <begin position="284"/>
        <end position="298"/>
    </location>
</feature>
<evidence type="ECO:0000313" key="9">
    <source>
        <dbReference type="EMBL" id="UGX99114.1"/>
    </source>
</evidence>
<feature type="compositionally biased region" description="Basic and acidic residues" evidence="6">
    <location>
        <begin position="299"/>
        <end position="310"/>
    </location>
</feature>
<sequence>MQIKQVGWSETFLVICLRVVADLEEATVQRVFLICIAAGLLSGPALASDLPVKAPIYKAPIAAPLYNWGGFYVGANFGGGWSNGSLNIPGNNLYGGLTEFVGGVQAGYNFQAGHFLFGVEGEFDGAGFGHPVFAAPTLAFVDQHWIGTVAGRVGLVNDRWLVFAKLGGGWVNSSATLNLPGATWNGTSTNTGWLAGAGIEYGFKSHWTVKLEYDYLGLSNWRSPTVPSVALNLDLQMVKAGINYKFESGLPAEAEAPKHSHEPSDDEDLQKKSQNPIADLVSVPFQSNTNFNTGPFNRTQEESWPRKFGQ</sequence>